<feature type="compositionally biased region" description="Basic and acidic residues" evidence="3">
    <location>
        <begin position="1540"/>
        <end position="1572"/>
    </location>
</feature>
<evidence type="ECO:0000313" key="4">
    <source>
        <dbReference type="EMBL" id="CAE8610315.1"/>
    </source>
</evidence>
<proteinExistence type="predicted"/>
<name>A0A813FER5_POLGL</name>
<feature type="compositionally biased region" description="Acidic residues" evidence="3">
    <location>
        <begin position="487"/>
        <end position="496"/>
    </location>
</feature>
<feature type="compositionally biased region" description="Basic and acidic residues" evidence="3">
    <location>
        <begin position="497"/>
        <end position="508"/>
    </location>
</feature>
<evidence type="ECO:0000256" key="3">
    <source>
        <dbReference type="SAM" id="MobiDB-lite"/>
    </source>
</evidence>
<feature type="region of interest" description="Disordered" evidence="3">
    <location>
        <begin position="1358"/>
        <end position="1705"/>
    </location>
</feature>
<evidence type="ECO:0000256" key="1">
    <source>
        <dbReference type="ARBA" id="ARBA00004157"/>
    </source>
</evidence>
<comment type="caution">
    <text evidence="4">The sequence shown here is derived from an EMBL/GenBank/DDBJ whole genome shotgun (WGS) entry which is preliminary data.</text>
</comment>
<keyword evidence="5" id="KW-1185">Reference proteome</keyword>
<feature type="region of interest" description="Disordered" evidence="3">
    <location>
        <begin position="1962"/>
        <end position="2015"/>
    </location>
</feature>
<gene>
    <name evidence="4" type="ORF">PGLA1383_LOCUS28142</name>
</gene>
<dbReference type="GO" id="GO:0005102">
    <property type="term" value="F:signaling receptor binding"/>
    <property type="evidence" value="ECO:0007669"/>
    <property type="project" value="InterPro"/>
</dbReference>
<dbReference type="PANTHER" id="PTHR14106">
    <property type="entry name" value="TRIADIN"/>
    <property type="match status" value="1"/>
</dbReference>
<evidence type="ECO:0000313" key="5">
    <source>
        <dbReference type="Proteomes" id="UP000654075"/>
    </source>
</evidence>
<dbReference type="GO" id="GO:0016020">
    <property type="term" value="C:membrane"/>
    <property type="evidence" value="ECO:0007669"/>
    <property type="project" value="InterPro"/>
</dbReference>
<feature type="compositionally biased region" description="Acidic residues" evidence="3">
    <location>
        <begin position="1411"/>
        <end position="1421"/>
    </location>
</feature>
<dbReference type="Proteomes" id="UP000654075">
    <property type="component" value="Unassembled WGS sequence"/>
</dbReference>
<dbReference type="InterPro" id="IPR010798">
    <property type="entry name" value="Triadin"/>
</dbReference>
<feature type="compositionally biased region" description="Basic and acidic residues" evidence="3">
    <location>
        <begin position="1614"/>
        <end position="1632"/>
    </location>
</feature>
<feature type="compositionally biased region" description="Basic and acidic residues" evidence="3">
    <location>
        <begin position="1859"/>
        <end position="1937"/>
    </location>
</feature>
<feature type="region of interest" description="Disordered" evidence="3">
    <location>
        <begin position="461"/>
        <end position="534"/>
    </location>
</feature>
<sequence>MPSDLDVSDILREISELPDGEVEGEIEWADAILSPSSEQFTGGLSVAQGSSAEGQSGSDSDDGEVSEFGNLPLSVAPKSLVTGLASDSEEGSSSCDNEPPPPRVGEAGSGRAKQGSSVQVEWLDSDDSVASSSDSEESRGTTQAVATEALVLPGAHVQGFRIQDRVSDHGLSAEVPAASETFLEDPPTQRIVLARELELVVPAAPPQENERSVAVLVGDSGLPEATEEEFGGCQGGKEEMLEMTGHPALGLAQREEQLPPTSSSAAERAGAVDATDLAHEERSSTPLELLGPSCITVKDPVPVSLPALSDDEAYDEALEHASELEADLSPPGLRSLQRGSSLADEMAQVGSSELLTTQAVATEASVLPGAHVQGFRVQETVSDHGLSVEVPAASETFLEDPPTQRIVLARESELVVPAAPPQENGRSVAVLVGDSGLPEAAPASERAGAVDATDLAHEKRSSTSLGLLDPSCTTVKDPVPVSLPALSDDEADDEDLEHASEREAPGEHAEEELSPPGLRSLQRGSSLADEMAQVGSSELLTTQAVATEASVLPGAHVQGFRVQETVSDHGLSVEVPAASETFLEDPPTQRIVLARESELVVPVAPPQENERSVAVLVGDSGLPEGKEEEVGGCHGGKEVMLENLGLAQPGEQLPPTSSPAADRAGAVDATDLAHEKRSSTPLELLGPSCITANDPVPPSSPALSDDEAYDEDLEHASELEAGLSPPGLRSLQRGSSLADEMAQIGSSELLCGRSSLDKEQDKATESDSDEESRAETTRSEDIFVRSARENVREAGETSQGVVSGLRAESSGLDDQAGVEDNSRECTTTGLAEASNPVPASLACDEGEVSPIIPLEPELSEALEADLQKWPQPKQGATCEASERVRSREKYIAELEDRLQAGEADAGRQQDLCTQLQQLSEAQRRRLSDAEEERDSLLLRLTEVEEMAERRGRTQQRLLDEARRRAAAAEDEHDLLQQQLVEAVEAKAQLQKLRSQMESLRRQLAAGEQAQEDMAEKLATSEEAVQRQNELLLNAMSEISELEEQQGTEAPLFSPLQRHSPRALSLKARGEEHLRDDPVHAEGQTAVASEAADEAAAIDFLNDLRTLHQQRLRSRLRDPLLRAAFGTLRGPMAEEALEDSGKLWSGKRPSPCPACRMREEQRASRCSGRFSRTPRMPAPNTSAGGSSPSGRAYARSSSPSGRPRVSRSARASDSAGDMTSAAASFGGTSRRWDGDSGVLLASPPREGDKQEQRTCAALALRMAMQTAATDSGSVNCSPDRRRGDMCFQRWDVIGDERERFDKSPLTHWDSASPSVHLDSFQDFRVRFSAMALRCPRPVLLLLVLFSFLALRALGEQSLRGAAQDRADSSETDQVADKVEEKKEEAPAEEKKEEKPAEEKKKEAPADAKKEEENGDGDGDGEAAEQKQAAAQHTEQQEVGKMMAELAEAVKKEAGAEANENASTQQRHGEVAKLEAQLAAFKKNEANAMQDMKQKESESEAEEAKAEQEEAAAKQAQKEEAAKAEAEVSNAKKGEAAAQHTAQEEVEKAQEKVVEAEKEKTAAQKAASEAKAEVAEAQEAESSAEYYEQQGAAAAKAEVAKAKRDEASADNATQKEAAELQASEKEEAAAKHAEQAGATQAKAEVEAAEQKEATAEKAEQTAEKDEAQAKYAEQEVVAKAKSEVADAQKEKAVAQHDEQDEAADAKWEVEAEKKKVAAIVQSEHNQSAKANAEVIAVEKKEAAAEHAEKEGAADAKWEVETAEKKEAAAEHAEKEEAADAKWEVETAQKDEAEAKNAEKEVVAKAKSVVAEAQKEKAAAQHDQQEEAADAKKEVESQKNKVAAIVRSEHNQTAKANAEVSAAEKKEAAAEQAEKEGAADAKWEVETAEKKEAAAEHAEKEGAADAKWEVETAEKKEAAAEHAEKEEASEAKAEVEAEKKKVAAIVQSERNQTAKAKAEVIAAEKKEAAAEQAEKEGAADAKWEVETAEKKEAAAEHAEKEGAADAKWEVETAEKKEA</sequence>
<feature type="coiled-coil region" evidence="2">
    <location>
        <begin position="891"/>
        <end position="1044"/>
    </location>
</feature>
<dbReference type="OMA" id="DWSQRER"/>
<feature type="compositionally biased region" description="Basic and acidic residues" evidence="3">
    <location>
        <begin position="1490"/>
        <end position="1533"/>
    </location>
</feature>
<feature type="compositionally biased region" description="Basic and acidic residues" evidence="3">
    <location>
        <begin position="1596"/>
        <end position="1605"/>
    </location>
</feature>
<feature type="compositionally biased region" description="Basic and acidic residues" evidence="3">
    <location>
        <begin position="1738"/>
        <end position="1801"/>
    </location>
</feature>
<accession>A0A813FER5</accession>
<feature type="region of interest" description="Disordered" evidence="3">
    <location>
        <begin position="642"/>
        <end position="837"/>
    </location>
</feature>
<feature type="compositionally biased region" description="Basic and acidic residues" evidence="3">
    <location>
        <begin position="1641"/>
        <end position="1705"/>
    </location>
</feature>
<feature type="compositionally biased region" description="Low complexity" evidence="3">
    <location>
        <begin position="1181"/>
        <end position="1215"/>
    </location>
</feature>
<protein>
    <submittedName>
        <fullName evidence="4">Uncharacterized protein</fullName>
    </submittedName>
</protein>
<reference evidence="4" key="1">
    <citation type="submission" date="2021-02" db="EMBL/GenBank/DDBJ databases">
        <authorList>
            <person name="Dougan E. K."/>
            <person name="Rhodes N."/>
            <person name="Thang M."/>
            <person name="Chan C."/>
        </authorList>
    </citation>
    <scope>NUCLEOTIDE SEQUENCE</scope>
</reference>
<feature type="compositionally biased region" description="Low complexity" evidence="3">
    <location>
        <begin position="1573"/>
        <end position="1595"/>
    </location>
</feature>
<feature type="compositionally biased region" description="Basic and acidic residues" evidence="3">
    <location>
        <begin position="1361"/>
        <end position="1410"/>
    </location>
</feature>
<organism evidence="4 5">
    <name type="scientific">Polarella glacialis</name>
    <name type="common">Dinoflagellate</name>
    <dbReference type="NCBI Taxonomy" id="89957"/>
    <lineage>
        <taxon>Eukaryota</taxon>
        <taxon>Sar</taxon>
        <taxon>Alveolata</taxon>
        <taxon>Dinophyceae</taxon>
        <taxon>Suessiales</taxon>
        <taxon>Suessiaceae</taxon>
        <taxon>Polarella</taxon>
    </lineage>
</organism>
<feature type="compositionally biased region" description="Basic and acidic residues" evidence="3">
    <location>
        <begin position="1810"/>
        <end position="1836"/>
    </location>
</feature>
<feature type="non-terminal residue" evidence="4">
    <location>
        <position position="2015"/>
    </location>
</feature>
<evidence type="ECO:0000256" key="2">
    <source>
        <dbReference type="SAM" id="Coils"/>
    </source>
</evidence>
<feature type="region of interest" description="Disordered" evidence="3">
    <location>
        <begin position="1136"/>
        <end position="1251"/>
    </location>
</feature>
<feature type="compositionally biased region" description="Basic and acidic residues" evidence="3">
    <location>
        <begin position="755"/>
        <end position="795"/>
    </location>
</feature>
<feature type="compositionally biased region" description="Acidic residues" evidence="3">
    <location>
        <begin position="704"/>
        <end position="713"/>
    </location>
</feature>
<dbReference type="PANTHER" id="PTHR14106:SF0">
    <property type="entry name" value="TRIADIN"/>
    <property type="match status" value="1"/>
</dbReference>
<comment type="subcellular location">
    <subcellularLocation>
        <location evidence="1">Sarcoplasmic reticulum membrane</location>
        <topology evidence="1">Single-pass type II membrane protein</topology>
    </subcellularLocation>
</comment>
<feature type="region of interest" description="Disordered" evidence="3">
    <location>
        <begin position="1738"/>
        <end position="1937"/>
    </location>
</feature>
<feature type="region of interest" description="Disordered" evidence="3">
    <location>
        <begin position="39"/>
        <end position="143"/>
    </location>
</feature>
<feature type="compositionally biased region" description="Low complexity" evidence="3">
    <location>
        <begin position="45"/>
        <end position="58"/>
    </location>
</feature>
<dbReference type="EMBL" id="CAJNNV010024621">
    <property type="protein sequence ID" value="CAE8610315.1"/>
    <property type="molecule type" value="Genomic_DNA"/>
</dbReference>
<feature type="region of interest" description="Disordered" evidence="3">
    <location>
        <begin position="252"/>
        <end position="285"/>
    </location>
</feature>
<keyword evidence="2" id="KW-0175">Coiled coil</keyword>